<reference evidence="6" key="1">
    <citation type="submission" date="2019-04" db="EMBL/GenBank/DDBJ databases">
        <authorList>
            <person name="Brambilla D."/>
        </authorList>
    </citation>
    <scope>NUCLEOTIDE SEQUENCE</scope>
    <source>
        <strain evidence="6">BAL1</strain>
    </source>
</reference>
<dbReference type="Pfam" id="PF01124">
    <property type="entry name" value="MAPEG"/>
    <property type="match status" value="1"/>
</dbReference>
<evidence type="ECO:0000256" key="5">
    <source>
        <dbReference type="SAM" id="Phobius"/>
    </source>
</evidence>
<dbReference type="InterPro" id="IPR023352">
    <property type="entry name" value="MAPEG-like_dom_sf"/>
</dbReference>
<feature type="transmembrane region" description="Helical" evidence="5">
    <location>
        <begin position="6"/>
        <end position="23"/>
    </location>
</feature>
<dbReference type="Gene3D" id="1.20.120.550">
    <property type="entry name" value="Membrane associated eicosanoid/glutathione metabolism-like domain"/>
    <property type="match status" value="1"/>
</dbReference>
<feature type="transmembrane region" description="Helical" evidence="5">
    <location>
        <begin position="44"/>
        <end position="64"/>
    </location>
</feature>
<comment type="subcellular location">
    <subcellularLocation>
        <location evidence="1">Membrane</location>
    </subcellularLocation>
</comment>
<gene>
    <name evidence="6" type="ORF">BAL341_3188</name>
</gene>
<dbReference type="SUPFAM" id="SSF161084">
    <property type="entry name" value="MAPEG domain-like"/>
    <property type="match status" value="1"/>
</dbReference>
<feature type="transmembrane region" description="Helical" evidence="5">
    <location>
        <begin position="103"/>
        <end position="123"/>
    </location>
</feature>
<organism evidence="6">
    <name type="scientific">Rheinheimera sp. BAL341</name>
    <dbReference type="NCBI Taxonomy" id="1708203"/>
    <lineage>
        <taxon>Bacteria</taxon>
        <taxon>Pseudomonadati</taxon>
        <taxon>Pseudomonadota</taxon>
        <taxon>Gammaproteobacteria</taxon>
        <taxon>Chromatiales</taxon>
        <taxon>Chromatiaceae</taxon>
        <taxon>Rheinheimera</taxon>
    </lineage>
</organism>
<protein>
    <submittedName>
        <fullName evidence="6">Probable membrane protein STY2112</fullName>
    </submittedName>
</protein>
<dbReference type="PANTHER" id="PTHR35814:SF1">
    <property type="entry name" value="GLUTATHIONE S-TRANSFERASE-RELATED"/>
    <property type="match status" value="1"/>
</dbReference>
<dbReference type="PANTHER" id="PTHR35814">
    <property type="match status" value="1"/>
</dbReference>
<feature type="transmembrane region" description="Helical" evidence="5">
    <location>
        <begin position="70"/>
        <end position="91"/>
    </location>
</feature>
<keyword evidence="3 5" id="KW-1133">Transmembrane helix</keyword>
<name>A0A486XW03_9GAMM</name>
<dbReference type="InterPro" id="IPR001129">
    <property type="entry name" value="Membr-assoc_MAPEG"/>
</dbReference>
<dbReference type="GO" id="GO:0016020">
    <property type="term" value="C:membrane"/>
    <property type="evidence" value="ECO:0007669"/>
    <property type="project" value="UniProtKB-SubCell"/>
</dbReference>
<accession>A0A486XW03</accession>
<evidence type="ECO:0000256" key="4">
    <source>
        <dbReference type="ARBA" id="ARBA00023136"/>
    </source>
</evidence>
<evidence type="ECO:0000313" key="6">
    <source>
        <dbReference type="EMBL" id="VHO06150.1"/>
    </source>
</evidence>
<evidence type="ECO:0000256" key="3">
    <source>
        <dbReference type="ARBA" id="ARBA00022989"/>
    </source>
</evidence>
<proteinExistence type="predicted"/>
<keyword evidence="4 5" id="KW-0472">Membrane</keyword>
<sequence>MTTALYAALLGLMFVALSINVIAKRRQLMVGLGSNGETSLERRIRVHANFAEYVPFALLLMFLAEHCGLASIYLHILGIALLVGRLSHAYGVRQLKEPLKFRVFGMILTFSVLILSAVAILLLQAL</sequence>
<evidence type="ECO:0000256" key="1">
    <source>
        <dbReference type="ARBA" id="ARBA00004370"/>
    </source>
</evidence>
<evidence type="ECO:0000256" key="2">
    <source>
        <dbReference type="ARBA" id="ARBA00022692"/>
    </source>
</evidence>
<dbReference type="AlphaFoldDB" id="A0A486XW03"/>
<keyword evidence="2 5" id="KW-0812">Transmembrane</keyword>
<dbReference type="EMBL" id="CAAJGR010000023">
    <property type="protein sequence ID" value="VHO06150.1"/>
    <property type="molecule type" value="Genomic_DNA"/>
</dbReference>